<keyword evidence="5" id="KW-1185">Reference proteome</keyword>
<feature type="chain" id="PRO_5045012920" evidence="2">
    <location>
        <begin position="19"/>
        <end position="501"/>
    </location>
</feature>
<name>A0ABP8H7Y8_9BURK</name>
<organism evidence="4 5">
    <name type="scientific">Variovorax defluvii</name>
    <dbReference type="NCBI Taxonomy" id="913761"/>
    <lineage>
        <taxon>Bacteria</taxon>
        <taxon>Pseudomonadati</taxon>
        <taxon>Pseudomonadota</taxon>
        <taxon>Betaproteobacteria</taxon>
        <taxon>Burkholderiales</taxon>
        <taxon>Comamonadaceae</taxon>
        <taxon>Variovorax</taxon>
    </lineage>
</organism>
<keyword evidence="2" id="KW-0564">Palmitate</keyword>
<sequence>MRNIRLSALCLALPFVLAACTLPRPPGKVEAPAPAQWTTPLPHGGSLPAMADWWRQLDDPLLVELVEAAQAASPSVASAGARIAEARASRVAAGAALAPNLSANVSATRSNSPTSGFGGGLGGTGSATGTSSSLTEIPPITTLQAGLQSSWEIDLFGGLRATRDASQARLGSADARWHEARVSVAAETADAYFGERACRRQLAVAEADTRSRAETARLTDLSARAGFTAPADAALARAGASDASARLTQQRAQCALLRQSLIALTGLDPGGLQTRLDGASVDRALPAVQAIGSVPAEVLAQRPDVYASELGVAAASAEAGSALAQRFPRLTLQGSIGRLQFRTSGLRDTVDTWSIGPVALSVPIFDGGTLAANVDAARARYDEAVAAYRGNVRQAVREVEEALINLQSTDARAGDADTAVQNYQASFDATQARYQTGLASLFELEDSRRTLFAAQTSRVSLQRERAQAWVALYRSTGGGWTRPGTERATATSSIAPASVAP</sequence>
<comment type="subcellular location">
    <subcellularLocation>
        <location evidence="2">Cell membrane</location>
        <topology evidence="2">Lipid-anchor</topology>
    </subcellularLocation>
</comment>
<evidence type="ECO:0000256" key="1">
    <source>
        <dbReference type="ARBA" id="ARBA00007613"/>
    </source>
</evidence>
<dbReference type="InterPro" id="IPR003423">
    <property type="entry name" value="OMP_efflux"/>
</dbReference>
<protein>
    <submittedName>
        <fullName evidence="4">Efflux transporter outer membrane subunit</fullName>
    </submittedName>
</protein>
<feature type="signal peptide" evidence="2">
    <location>
        <begin position="1"/>
        <end position="18"/>
    </location>
</feature>
<dbReference type="InterPro" id="IPR010131">
    <property type="entry name" value="MdtP/NodT-like"/>
</dbReference>
<dbReference type="Gene3D" id="1.20.1600.10">
    <property type="entry name" value="Outer membrane efflux proteins (OEP)"/>
    <property type="match status" value="1"/>
</dbReference>
<gene>
    <name evidence="4" type="ORF">GCM10023165_11910</name>
</gene>
<proteinExistence type="inferred from homology"/>
<dbReference type="PROSITE" id="PS51257">
    <property type="entry name" value="PROKAR_LIPOPROTEIN"/>
    <property type="match status" value="1"/>
</dbReference>
<evidence type="ECO:0000313" key="4">
    <source>
        <dbReference type="EMBL" id="GAA4335428.1"/>
    </source>
</evidence>
<keyword evidence="2" id="KW-0472">Membrane</keyword>
<keyword evidence="2" id="KW-0449">Lipoprotein</keyword>
<dbReference type="NCBIfam" id="TIGR01845">
    <property type="entry name" value="outer_NodT"/>
    <property type="match status" value="1"/>
</dbReference>
<evidence type="ECO:0000256" key="3">
    <source>
        <dbReference type="SAM" id="MobiDB-lite"/>
    </source>
</evidence>
<keyword evidence="2" id="KW-0732">Signal</keyword>
<comment type="caution">
    <text evidence="4">The sequence shown here is derived from an EMBL/GenBank/DDBJ whole genome shotgun (WGS) entry which is preliminary data.</text>
</comment>
<comment type="similarity">
    <text evidence="1 2">Belongs to the outer membrane factor (OMF) (TC 1.B.17) family.</text>
</comment>
<evidence type="ECO:0000313" key="5">
    <source>
        <dbReference type="Proteomes" id="UP001500975"/>
    </source>
</evidence>
<dbReference type="Pfam" id="PF02321">
    <property type="entry name" value="OEP"/>
    <property type="match status" value="2"/>
</dbReference>
<keyword evidence="2" id="KW-0812">Transmembrane</keyword>
<feature type="compositionally biased region" description="Gly residues" evidence="3">
    <location>
        <begin position="116"/>
        <end position="126"/>
    </location>
</feature>
<dbReference type="Gene3D" id="2.20.200.10">
    <property type="entry name" value="Outer membrane efflux proteins (OEP)"/>
    <property type="match status" value="1"/>
</dbReference>
<dbReference type="PANTHER" id="PTHR30203">
    <property type="entry name" value="OUTER MEMBRANE CATION EFFLUX PROTEIN"/>
    <property type="match status" value="1"/>
</dbReference>
<reference evidence="5" key="1">
    <citation type="journal article" date="2019" name="Int. J. Syst. Evol. Microbiol.">
        <title>The Global Catalogue of Microorganisms (GCM) 10K type strain sequencing project: providing services to taxonomists for standard genome sequencing and annotation.</title>
        <authorList>
            <consortium name="The Broad Institute Genomics Platform"/>
            <consortium name="The Broad Institute Genome Sequencing Center for Infectious Disease"/>
            <person name="Wu L."/>
            <person name="Ma J."/>
        </authorList>
    </citation>
    <scope>NUCLEOTIDE SEQUENCE [LARGE SCALE GENOMIC DNA]</scope>
    <source>
        <strain evidence="5">JCM 17804</strain>
    </source>
</reference>
<feature type="region of interest" description="Disordered" evidence="3">
    <location>
        <begin position="105"/>
        <end position="135"/>
    </location>
</feature>
<feature type="region of interest" description="Disordered" evidence="3">
    <location>
        <begin position="480"/>
        <end position="501"/>
    </location>
</feature>
<dbReference type="PANTHER" id="PTHR30203:SF29">
    <property type="entry name" value="PROTEIN CYAE"/>
    <property type="match status" value="1"/>
</dbReference>
<dbReference type="EMBL" id="BAABGJ010000009">
    <property type="protein sequence ID" value="GAA4335428.1"/>
    <property type="molecule type" value="Genomic_DNA"/>
</dbReference>
<dbReference type="RefSeq" id="WP_345536535.1">
    <property type="nucleotide sequence ID" value="NZ_BAABGJ010000009.1"/>
</dbReference>
<dbReference type="SUPFAM" id="SSF56954">
    <property type="entry name" value="Outer membrane efflux proteins (OEP)"/>
    <property type="match status" value="1"/>
</dbReference>
<keyword evidence="2" id="KW-1134">Transmembrane beta strand</keyword>
<evidence type="ECO:0000256" key="2">
    <source>
        <dbReference type="RuleBase" id="RU362097"/>
    </source>
</evidence>
<accession>A0ABP8H7Y8</accession>
<dbReference type="Proteomes" id="UP001500975">
    <property type="component" value="Unassembled WGS sequence"/>
</dbReference>